<dbReference type="EMBL" id="PXNQ02000015">
    <property type="protein sequence ID" value="RNF33007.1"/>
    <property type="molecule type" value="Genomic_DNA"/>
</dbReference>
<proteinExistence type="predicted"/>
<sequence>MQNPELPASPAQRVFLLLQGPHGPFFDRLSRILRASGADVWRCGFNAGDEFFWSDKLRFIRHTGTLQDWPAHLEQILAEKNVTDIVLYGDVRPIHATARKLASRRGLRLHVFEEGYLRPYWISYEREGSNGNSKLMQIPLAEMRTVLRDTLNEIRRPPARWGDMRHHKFYGAFYHFLVLVANRAYRHYRGHRSISVMREFRLNLRRFLLGPLHNIATVTQWRRFRRAGWPYSLVLMQLEHDSNFLGHSPFGSNADFIETVVAEFARSAPQHHHLLFKAHPLEDGRAGNRTAIRDAAARHGILDRVYYLRGGKLATLLSQACSIVTVNSTAAQQALWRSLPVKTLGQAIYNKPGLVSDQTLADFFRQPDPPDPNAYRTLRDYLLQTSQIPGGFYSDRSRAHALRIVSDLILAPEDPYQSLASGRIALRQQITDIDS</sequence>
<keyword evidence="2" id="KW-1185">Reference proteome</keyword>
<dbReference type="OrthoDB" id="9794206at2"/>
<dbReference type="Proteomes" id="UP000238137">
    <property type="component" value="Unassembled WGS sequence"/>
</dbReference>
<dbReference type="GO" id="GO:0015774">
    <property type="term" value="P:polysaccharide transport"/>
    <property type="evidence" value="ECO:0007669"/>
    <property type="project" value="InterPro"/>
</dbReference>
<evidence type="ECO:0000313" key="1">
    <source>
        <dbReference type="EMBL" id="RNF33007.1"/>
    </source>
</evidence>
<reference evidence="1" key="1">
    <citation type="submission" date="2018-05" db="EMBL/GenBank/DDBJ databases">
        <title>Reclassification of Methylarcula marina and Methylarcula terricola as Paracoccus methylarcula sp.nov., comb.nov. and Paracoccus terricola comb.nov.</title>
        <authorList>
            <person name="Shmareva M.N."/>
            <person name="Doronina N.V."/>
            <person name="Vasilenko O.V."/>
            <person name="Tarlachkov S.V."/>
            <person name="Trotsenko Y.A."/>
        </authorList>
    </citation>
    <scope>NUCLEOTIDE SEQUENCE [LARGE SCALE GENOMIC DNA]</scope>
    <source>
        <strain evidence="1">VKM B-2159</strain>
    </source>
</reference>
<dbReference type="Pfam" id="PF05159">
    <property type="entry name" value="Capsule_synth"/>
    <property type="match status" value="1"/>
</dbReference>
<comment type="caution">
    <text evidence="1">The sequence shown here is derived from an EMBL/GenBank/DDBJ whole genome shotgun (WGS) entry which is preliminary data.</text>
</comment>
<dbReference type="AlphaFoldDB" id="A0A3R7PN05"/>
<dbReference type="GO" id="GO:0000271">
    <property type="term" value="P:polysaccharide biosynthetic process"/>
    <property type="evidence" value="ECO:0007669"/>
    <property type="project" value="InterPro"/>
</dbReference>
<evidence type="ECO:0000313" key="2">
    <source>
        <dbReference type="Proteomes" id="UP000238137"/>
    </source>
</evidence>
<organism evidence="1 2">
    <name type="scientific">Paracoccus methylarcula</name>
    <dbReference type="NCBI Taxonomy" id="72022"/>
    <lineage>
        <taxon>Bacteria</taxon>
        <taxon>Pseudomonadati</taxon>
        <taxon>Pseudomonadota</taxon>
        <taxon>Alphaproteobacteria</taxon>
        <taxon>Rhodobacterales</taxon>
        <taxon>Paracoccaceae</taxon>
        <taxon>Paracoccus</taxon>
    </lineage>
</organism>
<gene>
    <name evidence="1" type="ORF">A7A09_019450</name>
</gene>
<accession>A0A3R7PN05</accession>
<name>A0A3R7PN05_9RHOB</name>
<dbReference type="InterPro" id="IPR007833">
    <property type="entry name" value="Capsule_polysaccharide_synth"/>
</dbReference>
<protein>
    <submittedName>
        <fullName evidence="1">Capsule biosynthesis protein CapA</fullName>
    </submittedName>
</protein>
<dbReference type="CDD" id="cd16441">
    <property type="entry name" value="beta_Kdo_transferase_KpsS"/>
    <property type="match status" value="1"/>
</dbReference>